<reference evidence="1" key="1">
    <citation type="journal article" date="2019" name="MBio">
        <title>Virus Genomes from Deep Sea Sediments Expand the Ocean Megavirome and Support Independent Origins of Viral Gigantism.</title>
        <authorList>
            <person name="Backstrom D."/>
            <person name="Yutin N."/>
            <person name="Jorgensen S.L."/>
            <person name="Dharamshi J."/>
            <person name="Homa F."/>
            <person name="Zaremba-Niedwiedzka K."/>
            <person name="Spang A."/>
            <person name="Wolf Y.I."/>
            <person name="Koonin E.V."/>
            <person name="Ettema T.J."/>
        </authorList>
    </citation>
    <scope>NUCLEOTIDE SEQUENCE</scope>
</reference>
<sequence>MIKMDSLTSGNLEDVQKLMNSSCDYMEQKAEEMDAKKKKGKWFSPIKPNSFTMSREEFFSKFGRNSSYDDLISKDPFTLIDLLEAIYKDSDEPSTTWRISRQMLHAEDIDGMEVLYLSNRGGIWSIDSSDIENIRVISLKDIIEYFQEQ</sequence>
<accession>A0A481Z992</accession>
<dbReference type="EMBL" id="MK500577">
    <property type="protein sequence ID" value="QBK92448.1"/>
    <property type="molecule type" value="Genomic_DNA"/>
</dbReference>
<evidence type="ECO:0000313" key="1">
    <source>
        <dbReference type="EMBL" id="QBK92448.1"/>
    </source>
</evidence>
<organism evidence="1">
    <name type="scientific">Pithovirus LCPAC401</name>
    <dbReference type="NCBI Taxonomy" id="2506595"/>
    <lineage>
        <taxon>Viruses</taxon>
        <taxon>Pithoviruses</taxon>
    </lineage>
</organism>
<name>A0A481Z992_9VIRU</name>
<protein>
    <submittedName>
        <fullName evidence="1">Uncharacterized protein</fullName>
    </submittedName>
</protein>
<proteinExistence type="predicted"/>
<gene>
    <name evidence="1" type="ORF">LCPAC401_00860</name>
</gene>